<gene>
    <name evidence="2" type="ORF">N7498_007740</name>
</gene>
<dbReference type="Gene3D" id="3.40.50.720">
    <property type="entry name" value="NAD(P)-binding Rossmann-like Domain"/>
    <property type="match status" value="1"/>
</dbReference>
<keyword evidence="3" id="KW-1185">Reference proteome</keyword>
<dbReference type="AlphaFoldDB" id="A0A9W9ME46"/>
<dbReference type="GeneID" id="83182103"/>
<sequence length="336" mass="36155">MIPLPEVTASNKRIAVSLPSGLVAVFVGGTSGIGEYTFLKLATYAVKPRAYIVGRSREDADRIIGEGKRMNSGGRFEFIQADVSILKNVDDVCRVLKEKEEAINILFMSTGSMAFKKKTADGLNLPFCLYQHSRTRFVLGLLPLLQRATSLRRVVSVGAATLEGVIDLANITGEGFPLNQWRDQGAAIHTLLLEHVAREAPDVGFVHDVPGVVKSKITRDAEGFGMRLLIAVTGVLGPLIRTPVEETGERHLFLATSALFPPAKDAAHAGLSFDGRLDAARGTDGKLGSGVYSVDNKGESASTRVEEILATHRKDGTADKVWEIVSGDFKKILGSV</sequence>
<dbReference type="OrthoDB" id="2898509at2759"/>
<proteinExistence type="predicted"/>
<accession>A0A9W9ME46</accession>
<name>A0A9W9ME46_9EURO</name>
<dbReference type="GO" id="GO:0016491">
    <property type="term" value="F:oxidoreductase activity"/>
    <property type="evidence" value="ECO:0007669"/>
    <property type="project" value="UniProtKB-KW"/>
</dbReference>
<dbReference type="InterPro" id="IPR036291">
    <property type="entry name" value="NAD(P)-bd_dom_sf"/>
</dbReference>
<comment type="caution">
    <text evidence="2">The sequence shown here is derived from an EMBL/GenBank/DDBJ whole genome shotgun (WGS) entry which is preliminary data.</text>
</comment>
<dbReference type="PANTHER" id="PTHR47534">
    <property type="entry name" value="YALI0E05731P"/>
    <property type="match status" value="1"/>
</dbReference>
<dbReference type="EMBL" id="JAPQKR010000014">
    <property type="protein sequence ID" value="KAJ5198623.1"/>
    <property type="molecule type" value="Genomic_DNA"/>
</dbReference>
<evidence type="ECO:0000313" key="3">
    <source>
        <dbReference type="Proteomes" id="UP001150904"/>
    </source>
</evidence>
<dbReference type="InterPro" id="IPR052228">
    <property type="entry name" value="Sec_Metab_Biosynth_Oxidored"/>
</dbReference>
<reference evidence="2" key="1">
    <citation type="submission" date="2022-12" db="EMBL/GenBank/DDBJ databases">
        <authorList>
            <person name="Petersen C."/>
        </authorList>
    </citation>
    <scope>NUCLEOTIDE SEQUENCE</scope>
    <source>
        <strain evidence="2">IBT 15544</strain>
    </source>
</reference>
<dbReference type="Pfam" id="PF00106">
    <property type="entry name" value="adh_short"/>
    <property type="match status" value="1"/>
</dbReference>
<organism evidence="2 3">
    <name type="scientific">Penicillium cinerascens</name>
    <dbReference type="NCBI Taxonomy" id="70096"/>
    <lineage>
        <taxon>Eukaryota</taxon>
        <taxon>Fungi</taxon>
        <taxon>Dikarya</taxon>
        <taxon>Ascomycota</taxon>
        <taxon>Pezizomycotina</taxon>
        <taxon>Eurotiomycetes</taxon>
        <taxon>Eurotiomycetidae</taxon>
        <taxon>Eurotiales</taxon>
        <taxon>Aspergillaceae</taxon>
        <taxon>Penicillium</taxon>
    </lineage>
</organism>
<evidence type="ECO:0000313" key="2">
    <source>
        <dbReference type="EMBL" id="KAJ5198623.1"/>
    </source>
</evidence>
<dbReference type="Proteomes" id="UP001150904">
    <property type="component" value="Unassembled WGS sequence"/>
</dbReference>
<dbReference type="RefSeq" id="XP_058307051.1">
    <property type="nucleotide sequence ID" value="XM_058454802.1"/>
</dbReference>
<keyword evidence="1" id="KW-0560">Oxidoreductase</keyword>
<dbReference type="PANTHER" id="PTHR47534:SF3">
    <property type="entry name" value="ALCOHOL DEHYDROGENASE-LIKE C-TERMINAL DOMAIN-CONTAINING PROTEIN"/>
    <property type="match status" value="1"/>
</dbReference>
<dbReference type="SUPFAM" id="SSF51735">
    <property type="entry name" value="NAD(P)-binding Rossmann-fold domains"/>
    <property type="match status" value="1"/>
</dbReference>
<protein>
    <submittedName>
        <fullName evidence="2">Uncharacterized protein</fullName>
    </submittedName>
</protein>
<dbReference type="InterPro" id="IPR002347">
    <property type="entry name" value="SDR_fam"/>
</dbReference>
<evidence type="ECO:0000256" key="1">
    <source>
        <dbReference type="ARBA" id="ARBA00023002"/>
    </source>
</evidence>
<reference evidence="2" key="2">
    <citation type="journal article" date="2023" name="IMA Fungus">
        <title>Comparative genomic study of the Penicillium genus elucidates a diverse pangenome and 15 lateral gene transfer events.</title>
        <authorList>
            <person name="Petersen C."/>
            <person name="Sorensen T."/>
            <person name="Nielsen M.R."/>
            <person name="Sondergaard T.E."/>
            <person name="Sorensen J.L."/>
            <person name="Fitzpatrick D.A."/>
            <person name="Frisvad J.C."/>
            <person name="Nielsen K.L."/>
        </authorList>
    </citation>
    <scope>NUCLEOTIDE SEQUENCE</scope>
    <source>
        <strain evidence="2">IBT 15544</strain>
    </source>
</reference>